<dbReference type="EMBL" id="JAQGFR010000157">
    <property type="protein sequence ID" value="MEB8513885.1"/>
    <property type="molecule type" value="Genomic_DNA"/>
</dbReference>
<gene>
    <name evidence="6" type="ORF">OW717_07470</name>
</gene>
<dbReference type="RefSeq" id="WP_325773303.1">
    <property type="nucleotide sequence ID" value="NZ_JAQGFQ010000069.1"/>
</dbReference>
<keyword evidence="7" id="KW-1185">Reference proteome</keyword>
<dbReference type="InterPro" id="IPR018967">
    <property type="entry name" value="FeS-contain_CDGSH-typ"/>
</dbReference>
<sequence length="33" mass="3544">MDIAEPQTVAICACRHSANRPFCDGTHKSLAAE</sequence>
<dbReference type="Pfam" id="PF09360">
    <property type="entry name" value="zf-CDGSH"/>
    <property type="match status" value="1"/>
</dbReference>
<comment type="caution">
    <text evidence="6">The sequence shown here is derived from an EMBL/GenBank/DDBJ whole genome shotgun (WGS) entry which is preliminary data.</text>
</comment>
<evidence type="ECO:0000256" key="4">
    <source>
        <dbReference type="ARBA" id="ARBA00023014"/>
    </source>
</evidence>
<keyword evidence="1" id="KW-0001">2Fe-2S</keyword>
<evidence type="ECO:0000256" key="2">
    <source>
        <dbReference type="ARBA" id="ARBA00022723"/>
    </source>
</evidence>
<evidence type="ECO:0000256" key="1">
    <source>
        <dbReference type="ARBA" id="ARBA00022714"/>
    </source>
</evidence>
<evidence type="ECO:0000256" key="3">
    <source>
        <dbReference type="ARBA" id="ARBA00023004"/>
    </source>
</evidence>
<keyword evidence="3" id="KW-0408">Iron</keyword>
<evidence type="ECO:0000313" key="6">
    <source>
        <dbReference type="EMBL" id="MEB8513885.1"/>
    </source>
</evidence>
<dbReference type="SMART" id="SM00704">
    <property type="entry name" value="ZnF_CDGSH"/>
    <property type="match status" value="1"/>
</dbReference>
<keyword evidence="4" id="KW-0411">Iron-sulfur</keyword>
<protein>
    <submittedName>
        <fullName evidence="6">CDGSH iron-sulfur domain-containing protein</fullName>
    </submittedName>
</protein>
<proteinExistence type="predicted"/>
<dbReference type="Proteomes" id="UP001308776">
    <property type="component" value="Unassembled WGS sequence"/>
</dbReference>
<organism evidence="6 7">
    <name type="scientific">Acidithiobacillus ferriphilus</name>
    <dbReference type="NCBI Taxonomy" id="1689834"/>
    <lineage>
        <taxon>Bacteria</taxon>
        <taxon>Pseudomonadati</taxon>
        <taxon>Pseudomonadota</taxon>
        <taxon>Acidithiobacillia</taxon>
        <taxon>Acidithiobacillales</taxon>
        <taxon>Acidithiobacillaceae</taxon>
        <taxon>Acidithiobacillus</taxon>
    </lineage>
</organism>
<evidence type="ECO:0000259" key="5">
    <source>
        <dbReference type="SMART" id="SM00704"/>
    </source>
</evidence>
<name>A0ABU6FPB9_9PROT</name>
<dbReference type="InterPro" id="IPR042216">
    <property type="entry name" value="MitoNEET_CISD"/>
</dbReference>
<dbReference type="Gene3D" id="3.40.5.90">
    <property type="entry name" value="CDGSH iron-sulfur domain, mitoNEET-type"/>
    <property type="match status" value="1"/>
</dbReference>
<reference evidence="6 7" key="1">
    <citation type="submission" date="2022-11" db="EMBL/GenBank/DDBJ databases">
        <title>Comparative genomics analysis of Acidithiobacillus ferriphilus.</title>
        <authorList>
            <person name="Ma L."/>
        </authorList>
    </citation>
    <scope>NUCLEOTIDE SEQUENCE [LARGE SCALE GENOMIC DNA]</scope>
    <source>
        <strain evidence="6 7">DY15</strain>
    </source>
</reference>
<evidence type="ECO:0000313" key="7">
    <source>
        <dbReference type="Proteomes" id="UP001308776"/>
    </source>
</evidence>
<feature type="domain" description="Iron-binding zinc finger CDGSH type" evidence="5">
    <location>
        <begin position="1"/>
        <end position="33"/>
    </location>
</feature>
<keyword evidence="2" id="KW-0479">Metal-binding</keyword>
<accession>A0ABU6FPB9</accession>